<reference evidence="4 5" key="1">
    <citation type="submission" date="2024-05" db="EMBL/GenBank/DDBJ databases">
        <title>Roseateles sp. 2.12 16S ribosomal RNA gene Genome sequencing and assembly.</title>
        <authorList>
            <person name="Woo H."/>
        </authorList>
    </citation>
    <scope>NUCLEOTIDE SEQUENCE [LARGE SCALE GENOMIC DNA]</scope>
    <source>
        <strain evidence="4 5">2.12</strain>
    </source>
</reference>
<dbReference type="EMBL" id="JBDPZC010000002">
    <property type="protein sequence ID" value="MEO3712306.1"/>
    <property type="molecule type" value="Genomic_DNA"/>
</dbReference>
<accession>A0ABV0GB79</accession>
<comment type="caution">
    <text evidence="4">The sequence shown here is derived from an EMBL/GenBank/DDBJ whole genome shotgun (WGS) entry which is preliminary data.</text>
</comment>
<evidence type="ECO:0000313" key="5">
    <source>
        <dbReference type="Proteomes" id="UP001462640"/>
    </source>
</evidence>
<dbReference type="Proteomes" id="UP001462640">
    <property type="component" value="Unassembled WGS sequence"/>
</dbReference>
<evidence type="ECO:0000313" key="4">
    <source>
        <dbReference type="EMBL" id="MEO3712306.1"/>
    </source>
</evidence>
<dbReference type="InterPro" id="IPR000182">
    <property type="entry name" value="GNAT_dom"/>
</dbReference>
<sequence>MSKLPDAPRSRIAQGLPPGLEIRLMREADLKSYKALRDAMLARHEEAFTSDAAAERGRDAESYRSRLSGAGHCLFTLLAWDGPQLLGALSAERDSRAKIRHIAHIVGMMVDEAAQGRGLGRALMQAALALLAQDEALQLVTLSVTRSNRPARRLYERCGFVRYGRLEGAIVLPDGRLLDKDLMVHRLRPGVPPAPGA</sequence>
<gene>
    <name evidence="4" type="ORF">ABDJ40_05935</name>
</gene>
<keyword evidence="1 4" id="KW-0808">Transferase</keyword>
<dbReference type="InterPro" id="IPR050680">
    <property type="entry name" value="YpeA/RimI_acetyltransf"/>
</dbReference>
<dbReference type="Gene3D" id="3.40.630.30">
    <property type="match status" value="1"/>
</dbReference>
<dbReference type="PANTHER" id="PTHR43420:SF44">
    <property type="entry name" value="ACETYLTRANSFERASE YPEA"/>
    <property type="match status" value="1"/>
</dbReference>
<dbReference type="InterPro" id="IPR016181">
    <property type="entry name" value="Acyl_CoA_acyltransferase"/>
</dbReference>
<dbReference type="GO" id="GO:0016746">
    <property type="term" value="F:acyltransferase activity"/>
    <property type="evidence" value="ECO:0007669"/>
    <property type="project" value="UniProtKB-KW"/>
</dbReference>
<evidence type="ECO:0000256" key="1">
    <source>
        <dbReference type="ARBA" id="ARBA00022679"/>
    </source>
</evidence>
<dbReference type="RefSeq" id="WP_347607456.1">
    <property type="nucleotide sequence ID" value="NZ_JBDPZC010000002.1"/>
</dbReference>
<dbReference type="SUPFAM" id="SSF55729">
    <property type="entry name" value="Acyl-CoA N-acyltransferases (Nat)"/>
    <property type="match status" value="1"/>
</dbReference>
<dbReference type="CDD" id="cd04301">
    <property type="entry name" value="NAT_SF"/>
    <property type="match status" value="1"/>
</dbReference>
<dbReference type="PROSITE" id="PS51186">
    <property type="entry name" value="GNAT"/>
    <property type="match status" value="1"/>
</dbReference>
<proteinExistence type="predicted"/>
<name>A0ABV0GB79_9BURK</name>
<protein>
    <submittedName>
        <fullName evidence="4">GNAT family N-acetyltransferase</fullName>
        <ecNumber evidence="4">2.3.1.-</ecNumber>
    </submittedName>
</protein>
<organism evidence="4 5">
    <name type="scientific">Roseateles flavus</name>
    <dbReference type="NCBI Taxonomy" id="3149041"/>
    <lineage>
        <taxon>Bacteria</taxon>
        <taxon>Pseudomonadati</taxon>
        <taxon>Pseudomonadota</taxon>
        <taxon>Betaproteobacteria</taxon>
        <taxon>Burkholderiales</taxon>
        <taxon>Sphaerotilaceae</taxon>
        <taxon>Roseateles</taxon>
    </lineage>
</organism>
<evidence type="ECO:0000259" key="3">
    <source>
        <dbReference type="PROSITE" id="PS51186"/>
    </source>
</evidence>
<keyword evidence="5" id="KW-1185">Reference proteome</keyword>
<keyword evidence="2 4" id="KW-0012">Acyltransferase</keyword>
<dbReference type="PANTHER" id="PTHR43420">
    <property type="entry name" value="ACETYLTRANSFERASE"/>
    <property type="match status" value="1"/>
</dbReference>
<dbReference type="EC" id="2.3.1.-" evidence="4"/>
<dbReference type="Pfam" id="PF00583">
    <property type="entry name" value="Acetyltransf_1"/>
    <property type="match status" value="1"/>
</dbReference>
<feature type="domain" description="N-acetyltransferase" evidence="3">
    <location>
        <begin position="20"/>
        <end position="179"/>
    </location>
</feature>
<evidence type="ECO:0000256" key="2">
    <source>
        <dbReference type="ARBA" id="ARBA00023315"/>
    </source>
</evidence>